<evidence type="ECO:0000313" key="4">
    <source>
        <dbReference type="EMBL" id="GCC38858.1"/>
    </source>
</evidence>
<dbReference type="PANTHER" id="PTHR10075:SF14">
    <property type="entry name" value="CELL ADHESION MOLECULE DSCAM2-RELATED"/>
    <property type="match status" value="1"/>
</dbReference>
<dbReference type="Pfam" id="PF13927">
    <property type="entry name" value="Ig_3"/>
    <property type="match status" value="1"/>
</dbReference>
<dbReference type="Gene3D" id="2.60.40.10">
    <property type="entry name" value="Immunoglobulins"/>
    <property type="match status" value="1"/>
</dbReference>
<dbReference type="InterPro" id="IPR013783">
    <property type="entry name" value="Ig-like_fold"/>
</dbReference>
<dbReference type="Proteomes" id="UP000287033">
    <property type="component" value="Unassembled WGS sequence"/>
</dbReference>
<dbReference type="CDD" id="cd00096">
    <property type="entry name" value="Ig"/>
    <property type="match status" value="1"/>
</dbReference>
<dbReference type="PROSITE" id="PS50835">
    <property type="entry name" value="IG_LIKE"/>
    <property type="match status" value="1"/>
</dbReference>
<feature type="domain" description="Ig-like" evidence="3">
    <location>
        <begin position="35"/>
        <end position="126"/>
    </location>
</feature>
<dbReference type="OrthoDB" id="10012075at2759"/>
<dbReference type="InterPro" id="IPR003598">
    <property type="entry name" value="Ig_sub2"/>
</dbReference>
<name>A0A401T892_CHIPU</name>
<dbReference type="InterPro" id="IPR036179">
    <property type="entry name" value="Ig-like_dom_sf"/>
</dbReference>
<evidence type="ECO:0000313" key="5">
    <source>
        <dbReference type="Proteomes" id="UP000287033"/>
    </source>
</evidence>
<protein>
    <recommendedName>
        <fullName evidence="3">Ig-like domain-containing protein</fullName>
    </recommendedName>
</protein>
<feature type="region of interest" description="Disordered" evidence="2">
    <location>
        <begin position="10"/>
        <end position="37"/>
    </location>
</feature>
<feature type="compositionally biased region" description="Pro residues" evidence="2">
    <location>
        <begin position="12"/>
        <end position="33"/>
    </location>
</feature>
<dbReference type="EMBL" id="BEZZ01013900">
    <property type="protein sequence ID" value="GCC38858.1"/>
    <property type="molecule type" value="Genomic_DNA"/>
</dbReference>
<sequence length="128" mass="13438">MLLTLVCANPLSHPPPDPFTTPPPSPPPPPQPALPSFRLTPPAVVEIRLGEPARLTCDAWGRPQPVITWSKDGVALPLPLGHPAGQQYQVVNGSVVMPAVGRGATGVYTCRARNAEGTIAHSSTLLVM</sequence>
<proteinExistence type="predicted"/>
<dbReference type="AlphaFoldDB" id="A0A401T892"/>
<accession>A0A401T892</accession>
<feature type="non-terminal residue" evidence="4">
    <location>
        <position position="128"/>
    </location>
</feature>
<dbReference type="SUPFAM" id="SSF48726">
    <property type="entry name" value="Immunoglobulin"/>
    <property type="match status" value="1"/>
</dbReference>
<dbReference type="STRING" id="137246.A0A401T892"/>
<dbReference type="InterPro" id="IPR007110">
    <property type="entry name" value="Ig-like_dom"/>
</dbReference>
<evidence type="ECO:0000259" key="3">
    <source>
        <dbReference type="PROSITE" id="PS50835"/>
    </source>
</evidence>
<gene>
    <name evidence="4" type="ORF">chiPu_0022983</name>
</gene>
<reference evidence="4 5" key="1">
    <citation type="journal article" date="2018" name="Nat. Ecol. Evol.">
        <title>Shark genomes provide insights into elasmobranch evolution and the origin of vertebrates.</title>
        <authorList>
            <person name="Hara Y"/>
            <person name="Yamaguchi K"/>
            <person name="Onimaru K"/>
            <person name="Kadota M"/>
            <person name="Koyanagi M"/>
            <person name="Keeley SD"/>
            <person name="Tatsumi K"/>
            <person name="Tanaka K"/>
            <person name="Motone F"/>
            <person name="Kageyama Y"/>
            <person name="Nozu R"/>
            <person name="Adachi N"/>
            <person name="Nishimura O"/>
            <person name="Nakagawa R"/>
            <person name="Tanegashima C"/>
            <person name="Kiyatake I"/>
            <person name="Matsumoto R"/>
            <person name="Murakumo K"/>
            <person name="Nishida K"/>
            <person name="Terakita A"/>
            <person name="Kuratani S"/>
            <person name="Sato K"/>
            <person name="Hyodo S Kuraku.S."/>
        </authorList>
    </citation>
    <scope>NUCLEOTIDE SEQUENCE [LARGE SCALE GENOMIC DNA]</scope>
</reference>
<organism evidence="4 5">
    <name type="scientific">Chiloscyllium punctatum</name>
    <name type="common">Brownbanded bambooshark</name>
    <name type="synonym">Hemiscyllium punctatum</name>
    <dbReference type="NCBI Taxonomy" id="137246"/>
    <lineage>
        <taxon>Eukaryota</taxon>
        <taxon>Metazoa</taxon>
        <taxon>Chordata</taxon>
        <taxon>Craniata</taxon>
        <taxon>Vertebrata</taxon>
        <taxon>Chondrichthyes</taxon>
        <taxon>Elasmobranchii</taxon>
        <taxon>Galeomorphii</taxon>
        <taxon>Galeoidea</taxon>
        <taxon>Orectolobiformes</taxon>
        <taxon>Hemiscylliidae</taxon>
        <taxon>Chiloscyllium</taxon>
    </lineage>
</organism>
<evidence type="ECO:0000256" key="1">
    <source>
        <dbReference type="ARBA" id="ARBA00023319"/>
    </source>
</evidence>
<dbReference type="SMART" id="SM00408">
    <property type="entry name" value="IGc2"/>
    <property type="match status" value="1"/>
</dbReference>
<dbReference type="PANTHER" id="PTHR10075">
    <property type="entry name" value="BASIGIN RELATED"/>
    <property type="match status" value="1"/>
</dbReference>
<dbReference type="InterPro" id="IPR003599">
    <property type="entry name" value="Ig_sub"/>
</dbReference>
<dbReference type="SMART" id="SM00409">
    <property type="entry name" value="IG"/>
    <property type="match status" value="1"/>
</dbReference>
<keyword evidence="1" id="KW-0393">Immunoglobulin domain</keyword>
<comment type="caution">
    <text evidence="4">The sequence shown here is derived from an EMBL/GenBank/DDBJ whole genome shotgun (WGS) entry which is preliminary data.</text>
</comment>
<evidence type="ECO:0000256" key="2">
    <source>
        <dbReference type="SAM" id="MobiDB-lite"/>
    </source>
</evidence>
<dbReference type="OMA" id="FENFCCT"/>
<keyword evidence="5" id="KW-1185">Reference proteome</keyword>